<reference evidence="2" key="1">
    <citation type="journal article" date="2015" name="Nature">
        <title>Complex archaea that bridge the gap between prokaryotes and eukaryotes.</title>
        <authorList>
            <person name="Spang A."/>
            <person name="Saw J.H."/>
            <person name="Jorgensen S.L."/>
            <person name="Zaremba-Niedzwiedzka K."/>
            <person name="Martijn J."/>
            <person name="Lind A.E."/>
            <person name="van Eijk R."/>
            <person name="Schleper C."/>
            <person name="Guy L."/>
            <person name="Ettema T.J."/>
        </authorList>
    </citation>
    <scope>NUCLEOTIDE SEQUENCE</scope>
</reference>
<comment type="caution">
    <text evidence="2">The sequence shown here is derived from an EMBL/GenBank/DDBJ whole genome shotgun (WGS) entry which is preliminary data.</text>
</comment>
<evidence type="ECO:0000313" key="2">
    <source>
        <dbReference type="EMBL" id="KKM80912.1"/>
    </source>
</evidence>
<name>A0A0F9NHW3_9ZZZZ</name>
<gene>
    <name evidence="2" type="ORF">LCGC14_1335100</name>
</gene>
<sequence length="206" mass="22487">MVVAFPGSLSSAIHKAKELIAENAIGEVAQVVALIYQDWKESQKGKWRQVPEISGGGFLFDSGSHMINTVVDILDDDIDTVFAIQDNKDTPVDICSIISAKTTRGILINLTGAGFSIGCDSEIFIVGTKGIIRTGAWGERLEMRREGEENLSPVKFGKSKGVWEQFLKVRSGELENPCPPEVGLRFARLMDMMNASADGEKVVIKK</sequence>
<accession>A0A0F9NHW3</accession>
<dbReference type="InterPro" id="IPR055170">
    <property type="entry name" value="GFO_IDH_MocA-like_dom"/>
</dbReference>
<dbReference type="Pfam" id="PF22725">
    <property type="entry name" value="GFO_IDH_MocA_C3"/>
    <property type="match status" value="1"/>
</dbReference>
<protein>
    <recommendedName>
        <fullName evidence="1">GFO/IDH/MocA-like oxidoreductase domain-containing protein</fullName>
    </recommendedName>
</protein>
<organism evidence="2">
    <name type="scientific">marine sediment metagenome</name>
    <dbReference type="NCBI Taxonomy" id="412755"/>
    <lineage>
        <taxon>unclassified sequences</taxon>
        <taxon>metagenomes</taxon>
        <taxon>ecological metagenomes</taxon>
    </lineage>
</organism>
<proteinExistence type="predicted"/>
<dbReference type="AlphaFoldDB" id="A0A0F9NHW3"/>
<dbReference type="Gene3D" id="3.30.360.10">
    <property type="entry name" value="Dihydrodipicolinate Reductase, domain 2"/>
    <property type="match status" value="1"/>
</dbReference>
<evidence type="ECO:0000259" key="1">
    <source>
        <dbReference type="Pfam" id="PF22725"/>
    </source>
</evidence>
<dbReference type="EMBL" id="LAZR01008109">
    <property type="protein sequence ID" value="KKM80912.1"/>
    <property type="molecule type" value="Genomic_DNA"/>
</dbReference>
<feature type="domain" description="GFO/IDH/MocA-like oxidoreductase" evidence="1">
    <location>
        <begin position="14"/>
        <end position="133"/>
    </location>
</feature>
<dbReference type="SUPFAM" id="SSF55347">
    <property type="entry name" value="Glyceraldehyde-3-phosphate dehydrogenase-like, C-terminal domain"/>
    <property type="match status" value="1"/>
</dbReference>